<keyword evidence="6" id="KW-0460">Magnesium</keyword>
<dbReference type="GO" id="GO:0006281">
    <property type="term" value="P:DNA repair"/>
    <property type="evidence" value="ECO:0007669"/>
    <property type="project" value="UniProtKB-UniRule"/>
</dbReference>
<dbReference type="InterPro" id="IPR007581">
    <property type="entry name" value="Endonuclease-V"/>
</dbReference>
<protein>
    <recommendedName>
        <fullName evidence="6">Endonuclease V</fullName>
        <ecNumber evidence="6">3.1.21.7</ecNumber>
    </recommendedName>
    <alternativeName>
        <fullName evidence="6">Deoxyinosine 3'endonuclease</fullName>
    </alternativeName>
    <alternativeName>
        <fullName evidence="6">Deoxyribonuclease V</fullName>
        <shortName evidence="6">DNase V</shortName>
    </alternativeName>
</protein>
<evidence type="ECO:0000256" key="6">
    <source>
        <dbReference type="HAMAP-Rule" id="MF_00801"/>
    </source>
</evidence>
<dbReference type="GO" id="GO:0043737">
    <property type="term" value="F:deoxyribonuclease V activity"/>
    <property type="evidence" value="ECO:0007669"/>
    <property type="project" value="UniProtKB-UniRule"/>
</dbReference>
<dbReference type="CDD" id="cd06559">
    <property type="entry name" value="Endonuclease_V"/>
    <property type="match status" value="1"/>
</dbReference>
<keyword evidence="6" id="KW-0234">DNA repair</keyword>
<dbReference type="EC" id="3.1.21.7" evidence="6"/>
<keyword evidence="8" id="KW-1185">Reference proteome</keyword>
<dbReference type="GO" id="GO:0005737">
    <property type="term" value="C:cytoplasm"/>
    <property type="evidence" value="ECO:0007669"/>
    <property type="project" value="UniProtKB-SubCell"/>
</dbReference>
<comment type="similarity">
    <text evidence="6">Belongs to the endonuclease V family.</text>
</comment>
<dbReference type="GO" id="GO:0016891">
    <property type="term" value="F:RNA endonuclease activity producing 5'-phosphomonoesters, hydrolytic mechanism"/>
    <property type="evidence" value="ECO:0007669"/>
    <property type="project" value="TreeGrafter"/>
</dbReference>
<dbReference type="Proteomes" id="UP000184310">
    <property type="component" value="Unassembled WGS sequence"/>
</dbReference>
<evidence type="ECO:0000256" key="2">
    <source>
        <dbReference type="ARBA" id="ARBA00022490"/>
    </source>
</evidence>
<dbReference type="Pfam" id="PF04493">
    <property type="entry name" value="Endonuclease_5"/>
    <property type="match status" value="1"/>
</dbReference>
<accession>A0A1M6HVR2</accession>
<keyword evidence="4 6" id="KW-0255">Endonuclease</keyword>
<feature type="site" description="Interaction with target DNA" evidence="6">
    <location>
        <position position="96"/>
    </location>
</feature>
<organism evidence="7 8">
    <name type="scientific">Clostridium cavendishii DSM 21758</name>
    <dbReference type="NCBI Taxonomy" id="1121302"/>
    <lineage>
        <taxon>Bacteria</taxon>
        <taxon>Bacillati</taxon>
        <taxon>Bacillota</taxon>
        <taxon>Clostridia</taxon>
        <taxon>Eubacteriales</taxon>
        <taxon>Clostridiaceae</taxon>
        <taxon>Clostridium</taxon>
    </lineage>
</organism>
<keyword evidence="5 6" id="KW-0378">Hydrolase</keyword>
<dbReference type="AlphaFoldDB" id="A0A1M6HVR2"/>
<keyword evidence="6" id="KW-0479">Metal-binding</keyword>
<comment type="catalytic activity">
    <reaction evidence="6">
        <text>Endonucleolytic cleavage at apurinic or apyrimidinic sites to products with a 5'-phosphate.</text>
        <dbReference type="EC" id="3.1.21.7"/>
    </reaction>
</comment>
<comment type="subcellular location">
    <subcellularLocation>
        <location evidence="1 6">Cytoplasm</location>
    </subcellularLocation>
</comment>
<keyword evidence="3 6" id="KW-0540">Nuclease</keyword>
<dbReference type="GO" id="GO:0003727">
    <property type="term" value="F:single-stranded RNA binding"/>
    <property type="evidence" value="ECO:0007669"/>
    <property type="project" value="TreeGrafter"/>
</dbReference>
<dbReference type="STRING" id="1121302.SAMN02745163_01599"/>
<dbReference type="PANTHER" id="PTHR28511">
    <property type="entry name" value="ENDONUCLEASE V"/>
    <property type="match status" value="1"/>
</dbReference>
<evidence type="ECO:0000256" key="4">
    <source>
        <dbReference type="ARBA" id="ARBA00022759"/>
    </source>
</evidence>
<dbReference type="EMBL" id="FQZB01000007">
    <property type="protein sequence ID" value="SHJ26295.1"/>
    <property type="molecule type" value="Genomic_DNA"/>
</dbReference>
<keyword evidence="6" id="KW-0227">DNA damage</keyword>
<keyword evidence="2 6" id="KW-0963">Cytoplasm</keyword>
<evidence type="ECO:0000313" key="8">
    <source>
        <dbReference type="Proteomes" id="UP000184310"/>
    </source>
</evidence>
<evidence type="ECO:0000313" key="7">
    <source>
        <dbReference type="EMBL" id="SHJ26295.1"/>
    </source>
</evidence>
<dbReference type="HAMAP" id="MF_00801">
    <property type="entry name" value="Endonuclease_5"/>
    <property type="match status" value="1"/>
</dbReference>
<feature type="binding site" evidence="6">
    <location>
        <position position="56"/>
    </location>
    <ligand>
        <name>Mg(2+)</name>
        <dbReference type="ChEBI" id="CHEBI:18420"/>
    </ligand>
</feature>
<gene>
    <name evidence="6" type="primary">nfi</name>
    <name evidence="7" type="ORF">SAMN02745163_01599</name>
</gene>
<proteinExistence type="inferred from homology"/>
<dbReference type="PANTHER" id="PTHR28511:SF1">
    <property type="entry name" value="ENDONUCLEASE V"/>
    <property type="match status" value="1"/>
</dbReference>
<feature type="binding site" evidence="6">
    <location>
        <position position="126"/>
    </location>
    <ligand>
        <name>Mg(2+)</name>
        <dbReference type="ChEBI" id="CHEBI:18420"/>
    </ligand>
</feature>
<comment type="cofactor">
    <cofactor evidence="6">
        <name>Mg(2+)</name>
        <dbReference type="ChEBI" id="CHEBI:18420"/>
    </cofactor>
</comment>
<dbReference type="Gene3D" id="3.30.2170.10">
    <property type="entry name" value="archaeoglobus fulgidus dsm 4304 superfamily"/>
    <property type="match status" value="1"/>
</dbReference>
<evidence type="ECO:0000256" key="5">
    <source>
        <dbReference type="ARBA" id="ARBA00022801"/>
    </source>
</evidence>
<reference evidence="7 8" key="1">
    <citation type="submission" date="2016-11" db="EMBL/GenBank/DDBJ databases">
        <authorList>
            <person name="Jaros S."/>
            <person name="Januszkiewicz K."/>
            <person name="Wedrychowicz H."/>
        </authorList>
    </citation>
    <scope>NUCLEOTIDE SEQUENCE [LARGE SCALE GENOMIC DNA]</scope>
    <source>
        <strain evidence="7 8">DSM 21758</strain>
    </source>
</reference>
<evidence type="ECO:0000256" key="1">
    <source>
        <dbReference type="ARBA" id="ARBA00004496"/>
    </source>
</evidence>
<sequence length="250" mass="28396">MKNLQSLNQEEVMNYNMFSNIKSEKEAINIQRELNNFISFNSTLSLNNIKNVAGVDLAYWKSNEDEYGVCCISVIDYESKNVVENVSSMGKIDFPYIPGCLAFRELPLILETLKKLKNIPDLYIFDGNGYLHPRHMGIATHAGMYLNKPAIGVAKSYYKIDNADFIMPENIEGSYTDIVINGDTYGRVLRTHKDVKPIFISVGNHIDLESSTKIITSLVTKESHIPIPTRLADIETHKMREVYKHKINNG</sequence>
<evidence type="ECO:0000256" key="3">
    <source>
        <dbReference type="ARBA" id="ARBA00022722"/>
    </source>
</evidence>
<dbReference type="GO" id="GO:0000287">
    <property type="term" value="F:magnesium ion binding"/>
    <property type="evidence" value="ECO:0007669"/>
    <property type="project" value="UniProtKB-UniRule"/>
</dbReference>
<comment type="function">
    <text evidence="6">DNA repair enzyme involved in the repair of deaminated bases. Selectively cleaves double-stranded DNA at the second phosphodiester bond 3' to a deoxyinosine leaving behind the intact lesion on the nicked DNA.</text>
</comment>
<name>A0A1M6HVR2_9CLOT</name>